<evidence type="ECO:0000313" key="6">
    <source>
        <dbReference type="Proteomes" id="UP001321479"/>
    </source>
</evidence>
<dbReference type="CDD" id="cd00009">
    <property type="entry name" value="AAA"/>
    <property type="match status" value="1"/>
</dbReference>
<dbReference type="Gene3D" id="1.20.272.10">
    <property type="match status" value="1"/>
</dbReference>
<dbReference type="CDD" id="cd18140">
    <property type="entry name" value="HLD_clamp_RFC"/>
    <property type="match status" value="1"/>
</dbReference>
<evidence type="ECO:0000256" key="1">
    <source>
        <dbReference type="ARBA" id="ARBA00022705"/>
    </source>
</evidence>
<dbReference type="InterPro" id="IPR003959">
    <property type="entry name" value="ATPase_AAA_core"/>
</dbReference>
<dbReference type="Pfam" id="PF00004">
    <property type="entry name" value="AAA"/>
    <property type="match status" value="1"/>
</dbReference>
<sequence length="316" mass="36327">MIKSIPWTEKYRPNDINEIIIDKNISQHIDIFLKDNENVHLIITGSPGVGKTSTVRCIAKYKLGNNMPQGYLEINAAEDRGVRSISAIIPPFCKKLVNFEGSKIILLDEADIMTSKCQYDINNMIKQYGRKTKFIFTCNDSSKIIEDIQSVCRILRFKKMTNTQITEYLSKICIKENIKYNKEGLNTLCYISNGDMRKSINDLQKTAFTYGKITKELVLKICKVPDPEEIKNIIDSCIKGDLELADKEMCNIIKLDYCYFDIVNSFIYVLMKYDIDEDNRLKLIKIVNETKIHVSKGLRSKLQLSGMICRLIKASQ</sequence>
<keyword evidence="2" id="KW-0547">Nucleotide-binding</keyword>
<organism evidence="5 6">
    <name type="scientific">Cotonvirus japonicus</name>
    <dbReference type="NCBI Taxonomy" id="2811091"/>
    <lineage>
        <taxon>Viruses</taxon>
        <taxon>Varidnaviria</taxon>
        <taxon>Bamfordvirae</taxon>
        <taxon>Nucleocytoviricota</taxon>
        <taxon>Megaviricetes</taxon>
        <taxon>Imitervirales</taxon>
        <taxon>Mimiviridae</taxon>
        <taxon>Megamimivirinae</taxon>
        <taxon>Cotonvirus</taxon>
        <taxon>Cotonvirus japonicum</taxon>
    </lineage>
</organism>
<evidence type="ECO:0000313" key="5">
    <source>
        <dbReference type="EMBL" id="BCS83164.1"/>
    </source>
</evidence>
<dbReference type="InterPro" id="IPR047854">
    <property type="entry name" value="RFC_lid"/>
</dbReference>
<protein>
    <submittedName>
        <fullName evidence="5">Replication factor C small subunit</fullName>
    </submittedName>
</protein>
<reference evidence="5 6" key="1">
    <citation type="submission" date="2021-02" db="EMBL/GenBank/DDBJ databases">
        <title>Cotonvirus japonicus, which uses Golgi apparatus of host cells for its virion factory, phylogenetically links tailed tupanvirus and icosahedral mimivirus.</title>
        <authorList>
            <person name="Takahashi H."/>
            <person name="Fukaya S."/>
            <person name="Song C."/>
            <person name="Murata K."/>
            <person name="Takemura M."/>
        </authorList>
    </citation>
    <scope>NUCLEOTIDE SEQUENCE [LARGE SCALE GENOMIC DNA]</scope>
</reference>
<dbReference type="RefSeq" id="YP_010841772.1">
    <property type="nucleotide sequence ID" value="NC_079139.1"/>
</dbReference>
<dbReference type="Pfam" id="PF21960">
    <property type="entry name" value="RCF1-5-like_lid"/>
    <property type="match status" value="1"/>
</dbReference>
<dbReference type="InterPro" id="IPR027417">
    <property type="entry name" value="P-loop_NTPase"/>
</dbReference>
<evidence type="ECO:0000259" key="4">
    <source>
        <dbReference type="SMART" id="SM00382"/>
    </source>
</evidence>
<dbReference type="Proteomes" id="UP001321479">
    <property type="component" value="Segment"/>
</dbReference>
<dbReference type="PANTHER" id="PTHR11669:SF5">
    <property type="entry name" value="REPLICATION FACTOR C SUBUNIT 2"/>
    <property type="match status" value="1"/>
</dbReference>
<feature type="domain" description="AAA+ ATPase" evidence="4">
    <location>
        <begin position="37"/>
        <end position="161"/>
    </location>
</feature>
<dbReference type="InterPro" id="IPR003593">
    <property type="entry name" value="AAA+_ATPase"/>
</dbReference>
<proteinExistence type="predicted"/>
<dbReference type="Pfam" id="PF08542">
    <property type="entry name" value="Rep_fac_C"/>
    <property type="match status" value="1"/>
</dbReference>
<dbReference type="InterPro" id="IPR008921">
    <property type="entry name" value="DNA_pol3_clamp-load_cplx_C"/>
</dbReference>
<dbReference type="InterPro" id="IPR050238">
    <property type="entry name" value="DNA_Rep/Repair_Clamp_Loader"/>
</dbReference>
<dbReference type="SUPFAM" id="SSF48019">
    <property type="entry name" value="post-AAA+ oligomerization domain-like"/>
    <property type="match status" value="1"/>
</dbReference>
<dbReference type="SUPFAM" id="SSF52540">
    <property type="entry name" value="P-loop containing nucleoside triphosphate hydrolases"/>
    <property type="match status" value="1"/>
</dbReference>
<accession>A0ABM7NSM1</accession>
<dbReference type="EMBL" id="AP024483">
    <property type="protein sequence ID" value="BCS83164.1"/>
    <property type="molecule type" value="Genomic_DNA"/>
</dbReference>
<dbReference type="InterPro" id="IPR013748">
    <property type="entry name" value="Rep_factorC_C"/>
</dbReference>
<evidence type="ECO:0000256" key="2">
    <source>
        <dbReference type="ARBA" id="ARBA00022741"/>
    </source>
</evidence>
<dbReference type="Gene3D" id="1.10.8.60">
    <property type="match status" value="1"/>
</dbReference>
<evidence type="ECO:0000256" key="3">
    <source>
        <dbReference type="ARBA" id="ARBA00022840"/>
    </source>
</evidence>
<keyword evidence="6" id="KW-1185">Reference proteome</keyword>
<dbReference type="SMART" id="SM00382">
    <property type="entry name" value="AAA"/>
    <property type="match status" value="1"/>
</dbReference>
<dbReference type="PANTHER" id="PTHR11669">
    <property type="entry name" value="REPLICATION FACTOR C / DNA POLYMERASE III GAMMA-TAU SUBUNIT"/>
    <property type="match status" value="1"/>
</dbReference>
<keyword evidence="1" id="KW-0235">DNA replication</keyword>
<dbReference type="GeneID" id="80558369"/>
<name>A0ABM7NSM1_9VIRU</name>
<keyword evidence="3" id="KW-0067">ATP-binding</keyword>
<dbReference type="Gene3D" id="3.40.50.300">
    <property type="entry name" value="P-loop containing nucleotide triphosphate hydrolases"/>
    <property type="match status" value="1"/>
</dbReference>